<dbReference type="Gene3D" id="3.40.50.720">
    <property type="entry name" value="NAD(P)-binding Rossmann-like Domain"/>
    <property type="match status" value="1"/>
</dbReference>
<dbReference type="PANTHER" id="PTHR43245:SF11">
    <property type="entry name" value="LD23561P"/>
    <property type="match status" value="1"/>
</dbReference>
<evidence type="ECO:0000259" key="2">
    <source>
        <dbReference type="Pfam" id="PF01370"/>
    </source>
</evidence>
<proteinExistence type="predicted"/>
<evidence type="ECO:0000256" key="1">
    <source>
        <dbReference type="SAM" id="MobiDB-lite"/>
    </source>
</evidence>
<feature type="region of interest" description="Disordered" evidence="1">
    <location>
        <begin position="460"/>
        <end position="492"/>
    </location>
</feature>
<feature type="region of interest" description="Disordered" evidence="1">
    <location>
        <begin position="353"/>
        <end position="374"/>
    </location>
</feature>
<dbReference type="PANTHER" id="PTHR43245">
    <property type="entry name" value="BIFUNCTIONAL POLYMYXIN RESISTANCE PROTEIN ARNA"/>
    <property type="match status" value="1"/>
</dbReference>
<dbReference type="InterPro" id="IPR036291">
    <property type="entry name" value="NAD(P)-bd_dom_sf"/>
</dbReference>
<keyword evidence="4" id="KW-1185">Reference proteome</keyword>
<dbReference type="Pfam" id="PF01370">
    <property type="entry name" value="Epimerase"/>
    <property type="match status" value="1"/>
</dbReference>
<organism evidence="3 4">
    <name type="scientific">Purpureocillium lilacinum</name>
    <name type="common">Paecilomyces lilacinus</name>
    <dbReference type="NCBI Taxonomy" id="33203"/>
    <lineage>
        <taxon>Eukaryota</taxon>
        <taxon>Fungi</taxon>
        <taxon>Dikarya</taxon>
        <taxon>Ascomycota</taxon>
        <taxon>Pezizomycotina</taxon>
        <taxon>Sordariomycetes</taxon>
        <taxon>Hypocreomycetidae</taxon>
        <taxon>Hypocreales</taxon>
        <taxon>Ophiocordycipitaceae</taxon>
        <taxon>Purpureocillium</taxon>
    </lineage>
</organism>
<feature type="domain" description="NAD-dependent epimerase/dehydratase" evidence="2">
    <location>
        <begin position="868"/>
        <end position="1032"/>
    </location>
</feature>
<reference evidence="3 4" key="1">
    <citation type="journal article" date="2024" name="Microbiol. Resour. Announc.">
        <title>Genome annotations for the ascomycete fungi Trichoderma harzianum, Trichoderma aggressivum, and Purpureocillium lilacinum.</title>
        <authorList>
            <person name="Beijen E.P.W."/>
            <person name="Ohm R.A."/>
        </authorList>
    </citation>
    <scope>NUCLEOTIDE SEQUENCE [LARGE SCALE GENOMIC DNA]</scope>
    <source>
        <strain evidence="3 4">CBS 150709</strain>
    </source>
</reference>
<evidence type="ECO:0000313" key="4">
    <source>
        <dbReference type="Proteomes" id="UP001287286"/>
    </source>
</evidence>
<name>A0ABR0BRW3_PURLI</name>
<dbReference type="Proteomes" id="UP001287286">
    <property type="component" value="Unassembled WGS sequence"/>
</dbReference>
<dbReference type="EMBL" id="JAWRVI010000039">
    <property type="protein sequence ID" value="KAK4086656.1"/>
    <property type="molecule type" value="Genomic_DNA"/>
</dbReference>
<sequence>MRLKSVARERQEGIPVFLAYRQGRLAPLVSLCMFPELVYESAIQLTRRGGIPSPLAPAQKALLVPPWGQASALDAASRRTLVAQVSGERKQTQGTALSRLGSPSRAVLDANVWPEKATLEFLQRLSMEPLKRSRARRAPSPGLRCWGYRHGRSSVASGRTSESNLAGNLLERRRNGSFEPRGQDQLYAPFPWDNHSIAVAQDISRRWLAVVFQASRPALSIEVVSGHRRALGNGQPGMGGLGGPPPRRARDALLEANLGAVRPTKRCTWWSHSIVTRLRPSGHSQEMAGGLPERWLAGWETYPEPQRRHYQVRLWASARVATEREGKRRDVLLALATPVRVSERPAMRIIAGSGSAARAQSMPTTTLNPRGPDAVREETETEVALWWGVTGAGDKDGDGTWPALDQGHASEAEISGAAEASSPRRLREREFEASHPDIIDEACGTWPSMYGYAAIDARRTHSAEGRRGGGTGSPISAGGSRRDCGSTTTTTSPQKLVHIKDGTEPLHAGIPDAASCLLCALPSRTFYYAVACGRSTEHATVVALPAQGIIRHGCPPALLPSLCPLPAARLPPLGSTSHLAVLTWTARRSACAATACVSLYLTFQGSSPALAFLVARLLLAARRSCIFRLPAFPLLFRFLPPLLLSFPLFPASFLGPFPFCPSSAVAQATHCVICDPDFSIAPSRCICDFLRRDSSCGGRCVVVDLAAPARPAVESTPLRPQPHPPSPPNCYCPDGATQNRSSLPGTDGFVAPVIVRSAAVNRTLRACRYPSARDPTKRSLPLLGCLTRRPPPTTAQDHFTRQPTCNPTIAHNGRREAVALHIHRNQLASDVRLVDKVLPQLAWLAPEFSDACSQDKFMQADASRTDGKQWDYVFNCGGETRYSQEDEVYKLRSLNLSLAVGNEAARRKVKVFVELSTGMVYKSDSSPSREKDKLKPWNKIAVFKLQAEEELAKIAGLNLVIVRLPHVYGPYASQWVATALCMARVYQHLEGEMKWLWTKDLRTNTVHIDDATRALWDIAAWYAAGKAKWNAGEMGPVPTFNVVDKGETNQGTMADIIGAIFQIETGFQGQLISTFARMNLDSVVDDVNDEILGPWAELLHDAGITRPGPLTPFMEKELLKDTDLSMDGSRLETLLDFKYEKPKITKELVVEVIESYKRMKWWP</sequence>
<accession>A0ABR0BRW3</accession>
<evidence type="ECO:0000313" key="3">
    <source>
        <dbReference type="EMBL" id="KAK4086656.1"/>
    </source>
</evidence>
<gene>
    <name evidence="3" type="ORF">Purlil1_9046</name>
</gene>
<dbReference type="SUPFAM" id="SSF51735">
    <property type="entry name" value="NAD(P)-binding Rossmann-fold domains"/>
    <property type="match status" value="1"/>
</dbReference>
<dbReference type="InterPro" id="IPR050177">
    <property type="entry name" value="Lipid_A_modif_metabolic_enz"/>
</dbReference>
<protein>
    <recommendedName>
        <fullName evidence="2">NAD-dependent epimerase/dehydratase domain-containing protein</fullName>
    </recommendedName>
</protein>
<comment type="caution">
    <text evidence="3">The sequence shown here is derived from an EMBL/GenBank/DDBJ whole genome shotgun (WGS) entry which is preliminary data.</text>
</comment>
<dbReference type="InterPro" id="IPR001509">
    <property type="entry name" value="Epimerase_deHydtase"/>
</dbReference>